<evidence type="ECO:0000259" key="9">
    <source>
        <dbReference type="Pfam" id="PF00278"/>
    </source>
</evidence>
<dbReference type="HAMAP" id="MF_02120">
    <property type="entry name" value="LysA"/>
    <property type="match status" value="1"/>
</dbReference>
<keyword evidence="5" id="KW-0028">Amino-acid biosynthesis</keyword>
<dbReference type="InterPro" id="IPR000183">
    <property type="entry name" value="Orn/DAP/Arg_de-COase"/>
</dbReference>
<comment type="catalytic activity">
    <reaction evidence="5 8">
        <text>meso-2,6-diaminopimelate + H(+) = L-lysine + CO2</text>
        <dbReference type="Rhea" id="RHEA:15101"/>
        <dbReference type="ChEBI" id="CHEBI:15378"/>
        <dbReference type="ChEBI" id="CHEBI:16526"/>
        <dbReference type="ChEBI" id="CHEBI:32551"/>
        <dbReference type="ChEBI" id="CHEBI:57791"/>
        <dbReference type="EC" id="4.1.1.20"/>
    </reaction>
</comment>
<dbReference type="InterPro" id="IPR029066">
    <property type="entry name" value="PLP-binding_barrel"/>
</dbReference>
<feature type="active site" description="Proton donor" evidence="7">
    <location>
        <position position="359"/>
    </location>
</feature>
<dbReference type="Gene3D" id="2.40.37.10">
    <property type="entry name" value="Lyase, Ornithine Decarboxylase, Chain A, domain 1"/>
    <property type="match status" value="1"/>
</dbReference>
<feature type="binding site" evidence="5">
    <location>
        <position position="388"/>
    </location>
    <ligand>
        <name>pyridoxal 5'-phosphate</name>
        <dbReference type="ChEBI" id="CHEBI:597326"/>
    </ligand>
</feature>
<evidence type="ECO:0000256" key="8">
    <source>
        <dbReference type="RuleBase" id="RU003738"/>
    </source>
</evidence>
<evidence type="ECO:0000256" key="5">
    <source>
        <dbReference type="HAMAP-Rule" id="MF_02120"/>
    </source>
</evidence>
<gene>
    <name evidence="5 11" type="primary">lysA</name>
    <name evidence="11" type="ORF">H4O21_12980</name>
</gene>
<evidence type="ECO:0000313" key="11">
    <source>
        <dbReference type="EMBL" id="MBB1487523.1"/>
    </source>
</evidence>
<keyword evidence="12" id="KW-1185">Reference proteome</keyword>
<keyword evidence="4 5" id="KW-0456">Lyase</keyword>
<comment type="cofactor">
    <cofactor evidence="1 5 7 8">
        <name>pyridoxal 5'-phosphate</name>
        <dbReference type="ChEBI" id="CHEBI:597326"/>
    </cofactor>
</comment>
<dbReference type="RefSeq" id="WP_182809294.1">
    <property type="nucleotide sequence ID" value="NZ_JACJFM010000015.1"/>
</dbReference>
<dbReference type="InterPro" id="IPR022643">
    <property type="entry name" value="De-COase2_C"/>
</dbReference>
<dbReference type="PRINTS" id="PR01181">
    <property type="entry name" value="DAPDCRBXLASE"/>
</dbReference>
<keyword evidence="2 5" id="KW-0210">Decarboxylase</keyword>
<feature type="binding site" evidence="5">
    <location>
        <position position="388"/>
    </location>
    <ligand>
        <name>substrate</name>
    </ligand>
</feature>
<dbReference type="GO" id="GO:0008836">
    <property type="term" value="F:diaminopimelate decarboxylase activity"/>
    <property type="evidence" value="ECO:0007669"/>
    <property type="project" value="UniProtKB-UniRule"/>
</dbReference>
<protein>
    <recommendedName>
        <fullName evidence="5 6">Diaminopimelate decarboxylase</fullName>
        <shortName evidence="5">DAP decarboxylase</shortName>
        <shortName evidence="5">DAPDC</shortName>
        <ecNumber evidence="5 6">4.1.1.20</ecNumber>
    </recommendedName>
</protein>
<dbReference type="FunFam" id="3.20.20.10:FF:000003">
    <property type="entry name" value="Diaminopimelate decarboxylase"/>
    <property type="match status" value="1"/>
</dbReference>
<dbReference type="SUPFAM" id="SSF51419">
    <property type="entry name" value="PLP-binding barrel"/>
    <property type="match status" value="1"/>
</dbReference>
<dbReference type="PANTHER" id="PTHR43727">
    <property type="entry name" value="DIAMINOPIMELATE DECARBOXYLASE"/>
    <property type="match status" value="1"/>
</dbReference>
<dbReference type="Pfam" id="PF02784">
    <property type="entry name" value="Orn_Arg_deC_N"/>
    <property type="match status" value="1"/>
</dbReference>
<evidence type="ECO:0000259" key="10">
    <source>
        <dbReference type="Pfam" id="PF02784"/>
    </source>
</evidence>
<dbReference type="Proteomes" id="UP000565262">
    <property type="component" value="Unassembled WGS sequence"/>
</dbReference>
<feature type="domain" description="Orn/DAP/Arg decarboxylase 2 C-terminal" evidence="9">
    <location>
        <begin position="30"/>
        <end position="386"/>
    </location>
</feature>
<dbReference type="NCBIfam" id="TIGR01048">
    <property type="entry name" value="lysA"/>
    <property type="match status" value="1"/>
</dbReference>
<comment type="similarity">
    <text evidence="5">Belongs to the Orn/Lys/Arg decarboxylase class-II family. LysA subfamily.</text>
</comment>
<feature type="binding site" evidence="5">
    <location>
        <position position="360"/>
    </location>
    <ligand>
        <name>substrate</name>
    </ligand>
</feature>
<feature type="binding site" evidence="5">
    <location>
        <position position="321"/>
    </location>
    <ligand>
        <name>substrate</name>
    </ligand>
</feature>
<evidence type="ECO:0000256" key="3">
    <source>
        <dbReference type="ARBA" id="ARBA00022898"/>
    </source>
</evidence>
<dbReference type="PANTHER" id="PTHR43727:SF2">
    <property type="entry name" value="GROUP IV DECARBOXYLASE"/>
    <property type="match status" value="1"/>
</dbReference>
<dbReference type="GO" id="GO:0030170">
    <property type="term" value="F:pyridoxal phosphate binding"/>
    <property type="evidence" value="ECO:0007669"/>
    <property type="project" value="UniProtKB-UniRule"/>
</dbReference>
<feature type="binding site" evidence="5">
    <location>
        <position position="281"/>
    </location>
    <ligand>
        <name>substrate</name>
    </ligand>
</feature>
<name>A0A839IPU5_9GAMM</name>
<dbReference type="EMBL" id="JACJFM010000015">
    <property type="protein sequence ID" value="MBB1487523.1"/>
    <property type="molecule type" value="Genomic_DNA"/>
</dbReference>
<dbReference type="Gene3D" id="3.20.20.10">
    <property type="entry name" value="Alanine racemase"/>
    <property type="match status" value="1"/>
</dbReference>
<sequence>MDHFSYQNGELFVEQTSAQSICDQFGSPAYVYSERTLTENYRTFESAFAGINPLICFSIKSCSNLSVLKHLVSLGSGMDVVSGGELFRALKAGVSTDKIVFAGVGKSHDELRYAIESGVYLFNIESEPELERLAALAEEAGRTVKAAIRINPDISDAGTHAKTSTGGRHTKFGVPLERARVLFCSDLYPFVDITGIHIHLGSPIPSTETYLRAIDRVEALIDEVESQGAKIELLNIGGGYPAAYHTDNTVPQSISSIGEQISERLQRLRNKGKTFIIEPGRSISANSGILLTSVEYVKQGWDREITILNAGMNILLRPTLYNADHVIWPASCQGFNGHWSELISAQTETQCTDIVGPICETGDYFALGRQMPPMQSGDLIAVFSCGAYSMSMASQYNSRVRPAEVMVSGNDCRLIRQRESYEDLISHEYGLM</sequence>
<accession>A0A839IPU5</accession>
<dbReference type="InterPro" id="IPR002986">
    <property type="entry name" value="DAP_deCOOHase_LysA"/>
</dbReference>
<comment type="function">
    <text evidence="5">Specifically catalyzes the decarboxylation of meso-diaminopimelate (meso-DAP) to L-lysine.</text>
</comment>
<feature type="binding site" evidence="5">
    <location>
        <begin position="278"/>
        <end position="281"/>
    </location>
    <ligand>
        <name>pyridoxal 5'-phosphate</name>
        <dbReference type="ChEBI" id="CHEBI:597326"/>
    </ligand>
</feature>
<organism evidence="11 12">
    <name type="scientific">Oceanospirillum sediminis</name>
    <dbReference type="NCBI Taxonomy" id="2760088"/>
    <lineage>
        <taxon>Bacteria</taxon>
        <taxon>Pseudomonadati</taxon>
        <taxon>Pseudomonadota</taxon>
        <taxon>Gammaproteobacteria</taxon>
        <taxon>Oceanospirillales</taxon>
        <taxon>Oceanospirillaceae</taxon>
        <taxon>Oceanospirillum</taxon>
    </lineage>
</organism>
<dbReference type="InterPro" id="IPR022644">
    <property type="entry name" value="De-COase2_N"/>
</dbReference>
<dbReference type="InterPro" id="IPR009006">
    <property type="entry name" value="Ala_racemase/Decarboxylase_C"/>
</dbReference>
<dbReference type="UniPathway" id="UPA00034">
    <property type="reaction ID" value="UER00027"/>
</dbReference>
<evidence type="ECO:0000256" key="2">
    <source>
        <dbReference type="ARBA" id="ARBA00022793"/>
    </source>
</evidence>
<evidence type="ECO:0000256" key="4">
    <source>
        <dbReference type="ARBA" id="ARBA00023239"/>
    </source>
</evidence>
<feature type="modified residue" description="N6-(pyridoxal phosphate)lysine" evidence="5 7">
    <location>
        <position position="60"/>
    </location>
</feature>
<dbReference type="SUPFAM" id="SSF50621">
    <property type="entry name" value="Alanine racemase C-terminal domain-like"/>
    <property type="match status" value="1"/>
</dbReference>
<feature type="domain" description="Orn/DAP/Arg decarboxylase 2 N-terminal" evidence="10">
    <location>
        <begin position="36"/>
        <end position="285"/>
    </location>
</feature>
<proteinExistence type="inferred from homology"/>
<dbReference type="PRINTS" id="PR01179">
    <property type="entry name" value="ODADCRBXLASE"/>
</dbReference>
<evidence type="ECO:0000256" key="1">
    <source>
        <dbReference type="ARBA" id="ARBA00001933"/>
    </source>
</evidence>
<dbReference type="AlphaFoldDB" id="A0A839IPU5"/>
<feature type="binding site" evidence="5">
    <location>
        <position position="317"/>
    </location>
    <ligand>
        <name>substrate</name>
    </ligand>
</feature>
<dbReference type="Pfam" id="PF00278">
    <property type="entry name" value="Orn_DAP_Arg_deC"/>
    <property type="match status" value="1"/>
</dbReference>
<reference evidence="11 12" key="1">
    <citation type="submission" date="2020-08" db="EMBL/GenBank/DDBJ databases">
        <title>Oceanospirillum sp. nov. isolated from marine sediment.</title>
        <authorList>
            <person name="Ji X."/>
        </authorList>
    </citation>
    <scope>NUCLEOTIDE SEQUENCE [LARGE SCALE GENOMIC DNA]</scope>
    <source>
        <strain evidence="11 12">D5</strain>
    </source>
</reference>
<evidence type="ECO:0000256" key="7">
    <source>
        <dbReference type="PIRSR" id="PIRSR600183-50"/>
    </source>
</evidence>
<dbReference type="EC" id="4.1.1.20" evidence="5 6"/>
<dbReference type="CDD" id="cd06828">
    <property type="entry name" value="PLPDE_III_DapDC"/>
    <property type="match status" value="1"/>
</dbReference>
<dbReference type="GO" id="GO:0009089">
    <property type="term" value="P:lysine biosynthetic process via diaminopimelate"/>
    <property type="evidence" value="ECO:0007669"/>
    <property type="project" value="UniProtKB-UniRule"/>
</dbReference>
<evidence type="ECO:0000256" key="6">
    <source>
        <dbReference type="NCBIfam" id="TIGR01048"/>
    </source>
</evidence>
<feature type="binding site" evidence="5">
    <location>
        <position position="239"/>
    </location>
    <ligand>
        <name>pyridoxal 5'-phosphate</name>
        <dbReference type="ChEBI" id="CHEBI:597326"/>
    </ligand>
</feature>
<comment type="subunit">
    <text evidence="5">Homodimer.</text>
</comment>
<comment type="pathway">
    <text evidence="5 8">Amino-acid biosynthesis; L-lysine biosynthesis via DAP pathway; L-lysine from DL-2,6-diaminopimelate: step 1/1.</text>
</comment>
<evidence type="ECO:0000313" key="12">
    <source>
        <dbReference type="Proteomes" id="UP000565262"/>
    </source>
</evidence>
<keyword evidence="5 8" id="KW-0457">Lysine biosynthesis</keyword>
<keyword evidence="3 5" id="KW-0663">Pyridoxal phosphate</keyword>
<comment type="caution">
    <text evidence="11">The sequence shown here is derived from an EMBL/GenBank/DDBJ whole genome shotgun (WGS) entry which is preliminary data.</text>
</comment>